<protein>
    <submittedName>
        <fullName evidence="1">Uncharacterized protein</fullName>
    </submittedName>
</protein>
<proteinExistence type="predicted"/>
<dbReference type="RefSeq" id="XP_068359747.1">
    <property type="nucleotide sequence ID" value="XM_068504254.1"/>
</dbReference>
<comment type="caution">
    <text evidence="1">The sequence shown here is derived from an EMBL/GenBank/DDBJ whole genome shotgun (WGS) entry which is preliminary data.</text>
</comment>
<dbReference type="EMBL" id="MLAK01000720">
    <property type="protein sequence ID" value="OHT06611.1"/>
    <property type="molecule type" value="Genomic_DNA"/>
</dbReference>
<evidence type="ECO:0000313" key="2">
    <source>
        <dbReference type="Proteomes" id="UP000179807"/>
    </source>
</evidence>
<organism evidence="1 2">
    <name type="scientific">Tritrichomonas foetus</name>
    <dbReference type="NCBI Taxonomy" id="1144522"/>
    <lineage>
        <taxon>Eukaryota</taxon>
        <taxon>Metamonada</taxon>
        <taxon>Parabasalia</taxon>
        <taxon>Tritrichomonadida</taxon>
        <taxon>Tritrichomonadidae</taxon>
        <taxon>Tritrichomonas</taxon>
    </lineage>
</organism>
<name>A0A1J4K617_9EUKA</name>
<dbReference type="VEuPathDB" id="TrichDB:TRFO_25279"/>
<dbReference type="GeneID" id="94838958"/>
<gene>
    <name evidence="1" type="ORF">TRFO_25279</name>
</gene>
<sequence>MHQFKLMLPCSATTSQSNDIFPCKLNLVINDSKLTISLLPNGYSKNINVDYEKWRYAKIYEFYIAFFNENHETNLKLYFFNDTLNLKRLIFALAESGILIPSSFAVLNEMKILPKHSFIPSGEYSFSKKNIPYQIGAILHNKIMGICEKKNIPFNPLFVDSILPKFYQRVVFRANQWKDQETNQNKIRPYGHLKCKKVLNWLLKHVSLQKDYFEYKNQIDHPPKDFIQVFNKINNDISIYRERFTSNNEINNSSNVFSEKMYRICSSVLKVHVLKTGMYYLSGHFEIVKKIGELMLGKSYIPNDDSSVPAVFSDISDDDFELCLFSFYDFLRVPFDLKIESSQFSQAVIDKISYYTLLAFKETAPQVLPYLIVHNISKFNWVTKDFSYIFCNQFENIWPLWCWIYSTKKPFYAFVSVNAALLFLAIPYLLENHIIEEKKISDSWPMIISQVNFDEVMIYSVYFYVNTNFNVQME</sequence>
<reference evidence="1" key="1">
    <citation type="submission" date="2016-10" db="EMBL/GenBank/DDBJ databases">
        <authorList>
            <person name="Benchimol M."/>
            <person name="Almeida L.G."/>
            <person name="Vasconcelos A.T."/>
            <person name="Perreira-Neves A."/>
            <person name="Rosa I.A."/>
            <person name="Tasca T."/>
            <person name="Bogo M.R."/>
            <person name="de Souza W."/>
        </authorList>
    </citation>
    <scope>NUCLEOTIDE SEQUENCE [LARGE SCALE GENOMIC DNA]</scope>
    <source>
        <strain evidence="1">K</strain>
    </source>
</reference>
<keyword evidence="2" id="KW-1185">Reference proteome</keyword>
<dbReference type="Proteomes" id="UP000179807">
    <property type="component" value="Unassembled WGS sequence"/>
</dbReference>
<accession>A0A1J4K617</accession>
<evidence type="ECO:0000313" key="1">
    <source>
        <dbReference type="EMBL" id="OHT06611.1"/>
    </source>
</evidence>
<dbReference type="AlphaFoldDB" id="A0A1J4K617"/>